<evidence type="ECO:0000313" key="5">
    <source>
        <dbReference type="EMBL" id="NWJ11703.1"/>
    </source>
</evidence>
<feature type="non-terminal residue" evidence="5">
    <location>
        <position position="1"/>
    </location>
</feature>
<dbReference type="Gene3D" id="2.60.40.10">
    <property type="entry name" value="Immunoglobulins"/>
    <property type="match status" value="2"/>
</dbReference>
<feature type="domain" description="Ig-like" evidence="4">
    <location>
        <begin position="12"/>
        <end position="81"/>
    </location>
</feature>
<sequence length="170" mass="18623">VTQLTCPPLPVPRPFLSLHPSTEVALGHTVTLWCRVPRSGVWVVIFKEGDGRYQWQQEEVAGAAEVSLQVTTRSVAGRYRCGYEIPASSRYSPSSNPVELVVLDPRFPPPAMSLRPSTRVRTGTNVTIHCHSTHGATFLLHKASGSVPIQGQRLVRGDTATFTIPRVTRA</sequence>
<keyword evidence="1" id="KW-0732">Signal</keyword>
<dbReference type="InterPro" id="IPR007110">
    <property type="entry name" value="Ig-like_dom"/>
</dbReference>
<protein>
    <submittedName>
        <fullName evidence="5">IGSF1 protein</fullName>
    </submittedName>
</protein>
<dbReference type="Proteomes" id="UP000534426">
    <property type="component" value="Unassembled WGS sequence"/>
</dbReference>
<keyword evidence="2" id="KW-1015">Disulfide bond</keyword>
<dbReference type="Pfam" id="PF13895">
    <property type="entry name" value="Ig_2"/>
    <property type="match status" value="1"/>
</dbReference>
<evidence type="ECO:0000259" key="4">
    <source>
        <dbReference type="PROSITE" id="PS50835"/>
    </source>
</evidence>
<feature type="non-terminal residue" evidence="5">
    <location>
        <position position="170"/>
    </location>
</feature>
<dbReference type="FunFam" id="2.60.40.10:FF:000049">
    <property type="entry name" value="Leukocyte immunoglobulin-like receptor subfamily B member 1"/>
    <property type="match status" value="1"/>
</dbReference>
<comment type="caution">
    <text evidence="5">The sequence shown here is derived from an EMBL/GenBank/DDBJ whole genome shotgun (WGS) entry which is preliminary data.</text>
</comment>
<evidence type="ECO:0000313" key="6">
    <source>
        <dbReference type="Proteomes" id="UP000534426"/>
    </source>
</evidence>
<dbReference type="AlphaFoldDB" id="A0A7K4M4A4"/>
<gene>
    <name evidence="5" type="primary">Igsf1</name>
    <name evidence="5" type="ORF">CRYUND_R07634</name>
</gene>
<keyword evidence="3" id="KW-0393">Immunoglobulin domain</keyword>
<dbReference type="InterPro" id="IPR036179">
    <property type="entry name" value="Ig-like_dom_sf"/>
</dbReference>
<dbReference type="PROSITE" id="PS50835">
    <property type="entry name" value="IG_LIKE"/>
    <property type="match status" value="1"/>
</dbReference>
<organism evidence="5 6">
    <name type="scientific">Crypturellus undulatus</name>
    <dbReference type="NCBI Taxonomy" id="48396"/>
    <lineage>
        <taxon>Eukaryota</taxon>
        <taxon>Metazoa</taxon>
        <taxon>Chordata</taxon>
        <taxon>Craniata</taxon>
        <taxon>Vertebrata</taxon>
        <taxon>Euteleostomi</taxon>
        <taxon>Archelosauria</taxon>
        <taxon>Archosauria</taxon>
        <taxon>Dinosauria</taxon>
        <taxon>Saurischia</taxon>
        <taxon>Theropoda</taxon>
        <taxon>Coelurosauria</taxon>
        <taxon>Aves</taxon>
        <taxon>Palaeognathae</taxon>
        <taxon>Tinamiformes</taxon>
        <taxon>Tinamidae</taxon>
        <taxon>Crypturellus</taxon>
    </lineage>
</organism>
<dbReference type="InterPro" id="IPR013783">
    <property type="entry name" value="Ig-like_fold"/>
</dbReference>
<keyword evidence="6" id="KW-1185">Reference proteome</keyword>
<dbReference type="PANTHER" id="PTHR11738">
    <property type="entry name" value="MHC CLASS I NK CELL RECEPTOR"/>
    <property type="match status" value="1"/>
</dbReference>
<dbReference type="SUPFAM" id="SSF48726">
    <property type="entry name" value="Immunoglobulin"/>
    <property type="match status" value="2"/>
</dbReference>
<reference evidence="5 6" key="1">
    <citation type="submission" date="2019-09" db="EMBL/GenBank/DDBJ databases">
        <title>Bird 10,000 Genomes (B10K) Project - Family phase.</title>
        <authorList>
            <person name="Zhang G."/>
        </authorList>
    </citation>
    <scope>NUCLEOTIDE SEQUENCE [LARGE SCALE GENOMIC DNA]</scope>
    <source>
        <strain evidence="5">B10K-MSB-37135</strain>
        <tissue evidence="5">Heart</tissue>
    </source>
</reference>
<evidence type="ECO:0000256" key="3">
    <source>
        <dbReference type="ARBA" id="ARBA00023319"/>
    </source>
</evidence>
<proteinExistence type="predicted"/>
<dbReference type="PANTHER" id="PTHR11738:SF186">
    <property type="entry name" value="OSTEOCLAST-ASSOCIATED IMMUNOGLOBULIN-LIKE RECEPTOR"/>
    <property type="match status" value="1"/>
</dbReference>
<dbReference type="InterPro" id="IPR050412">
    <property type="entry name" value="Ig-like_Receptors_ImmuneReg"/>
</dbReference>
<evidence type="ECO:0000256" key="1">
    <source>
        <dbReference type="ARBA" id="ARBA00022729"/>
    </source>
</evidence>
<evidence type="ECO:0000256" key="2">
    <source>
        <dbReference type="ARBA" id="ARBA00023157"/>
    </source>
</evidence>
<accession>A0A7K4M4A4</accession>
<name>A0A7K4M4A4_9AVES</name>
<dbReference type="EMBL" id="VWPW01033166">
    <property type="protein sequence ID" value="NWJ11703.1"/>
    <property type="molecule type" value="Genomic_DNA"/>
</dbReference>
<dbReference type="GO" id="GO:0002764">
    <property type="term" value="P:immune response-regulating signaling pathway"/>
    <property type="evidence" value="ECO:0007669"/>
    <property type="project" value="TreeGrafter"/>
</dbReference>